<dbReference type="Pfam" id="PF13354">
    <property type="entry name" value="Beta-lactamase2"/>
    <property type="match status" value="1"/>
</dbReference>
<feature type="transmembrane region" description="Helical" evidence="1">
    <location>
        <begin position="6"/>
        <end position="27"/>
    </location>
</feature>
<dbReference type="PANTHER" id="PTHR35333">
    <property type="entry name" value="BETA-LACTAMASE"/>
    <property type="match status" value="1"/>
</dbReference>
<protein>
    <recommendedName>
        <fullName evidence="2">Beta-lactamase class A catalytic domain-containing protein</fullName>
    </recommendedName>
</protein>
<organism evidence="3 4">
    <name type="scientific">Terribacillus saccharophilus</name>
    <dbReference type="NCBI Taxonomy" id="361277"/>
    <lineage>
        <taxon>Bacteria</taxon>
        <taxon>Bacillati</taxon>
        <taxon>Bacillota</taxon>
        <taxon>Bacilli</taxon>
        <taxon>Bacillales</taxon>
        <taxon>Bacillaceae</taxon>
        <taxon>Terribacillus</taxon>
    </lineage>
</organism>
<dbReference type="Proteomes" id="UP000216013">
    <property type="component" value="Unassembled WGS sequence"/>
</dbReference>
<dbReference type="InterPro" id="IPR045155">
    <property type="entry name" value="Beta-lactam_cat"/>
</dbReference>
<dbReference type="InterPro" id="IPR000871">
    <property type="entry name" value="Beta-lactam_class-A"/>
</dbReference>
<dbReference type="SUPFAM" id="SSF56601">
    <property type="entry name" value="beta-lactamase/transpeptidase-like"/>
    <property type="match status" value="1"/>
</dbReference>
<dbReference type="EMBL" id="NPBV01000021">
    <property type="protein sequence ID" value="PAD20660.1"/>
    <property type="molecule type" value="Genomic_DNA"/>
</dbReference>
<keyword evidence="1" id="KW-0472">Membrane</keyword>
<accession>A0A268A963</accession>
<comment type="caution">
    <text evidence="3">The sequence shown here is derived from an EMBL/GenBank/DDBJ whole genome shotgun (WGS) entry which is preliminary data.</text>
</comment>
<evidence type="ECO:0000256" key="1">
    <source>
        <dbReference type="SAM" id="Phobius"/>
    </source>
</evidence>
<proteinExistence type="predicted"/>
<dbReference type="GO" id="GO:0030655">
    <property type="term" value="P:beta-lactam antibiotic catabolic process"/>
    <property type="evidence" value="ECO:0007669"/>
    <property type="project" value="InterPro"/>
</dbReference>
<feature type="domain" description="Beta-lactamase class A catalytic" evidence="2">
    <location>
        <begin position="53"/>
        <end position="280"/>
    </location>
</feature>
<dbReference type="GO" id="GO:0046677">
    <property type="term" value="P:response to antibiotic"/>
    <property type="evidence" value="ECO:0007669"/>
    <property type="project" value="InterPro"/>
</dbReference>
<evidence type="ECO:0000259" key="2">
    <source>
        <dbReference type="Pfam" id="PF13354"/>
    </source>
</evidence>
<sequence length="347" mass="39992">MKKWIIIIAISVLVLAISSLLIGNYLLEKDDPRFVAKLVETNPEKISVVMSENDNISFEFEADKLMPLASVFKVIIAVELVNQYQDNSIDINEKIPLEEVEFYNFIKDANSTHETWKDEVVRDKKYVTIKEIAEGMITYSSNPNTDYLIQRLGLDKINHTAKTLSDSHTNIYPIGASVLIPHYLTEVKGLDKGDTINRISEIDDAEYEELSLEINKLLMSNNYPDYKNFYPTAEEQKLWSENSPKSTAKDYLKLLNNLETQFSEEKYNSLLLDILEINQNQVDYKGGKNGETISVVNRAFKEIDEEGEKDIVVFIKDLDDYEKVKVTNNIDEFVNMVLEGEYSIRYY</sequence>
<name>A0A268A963_9BACI</name>
<evidence type="ECO:0000313" key="3">
    <source>
        <dbReference type="EMBL" id="PAD20660.1"/>
    </source>
</evidence>
<dbReference type="RefSeq" id="WP_095261211.1">
    <property type="nucleotide sequence ID" value="NZ_NPBV01000021.1"/>
</dbReference>
<dbReference type="PANTHER" id="PTHR35333:SF3">
    <property type="entry name" value="BETA-LACTAMASE-TYPE TRANSPEPTIDASE FOLD CONTAINING PROTEIN"/>
    <property type="match status" value="1"/>
</dbReference>
<gene>
    <name evidence="3" type="ORF">CHH64_12170</name>
</gene>
<dbReference type="Gene3D" id="3.40.710.10">
    <property type="entry name" value="DD-peptidase/beta-lactamase superfamily"/>
    <property type="match status" value="1"/>
</dbReference>
<dbReference type="AlphaFoldDB" id="A0A268A963"/>
<keyword evidence="1" id="KW-1133">Transmembrane helix</keyword>
<dbReference type="InterPro" id="IPR012338">
    <property type="entry name" value="Beta-lactam/transpept-like"/>
</dbReference>
<reference evidence="3 4" key="1">
    <citation type="submission" date="2017-07" db="EMBL/GenBank/DDBJ databases">
        <title>Isolation and whole genome analysis of endospore-forming bacteria from heroin.</title>
        <authorList>
            <person name="Kalinowski J."/>
            <person name="Ahrens B."/>
            <person name="Al-Dilaimi A."/>
            <person name="Winkler A."/>
            <person name="Wibberg D."/>
            <person name="Schleenbecker U."/>
            <person name="Ruckert C."/>
            <person name="Wolfel R."/>
            <person name="Grass G."/>
        </authorList>
    </citation>
    <scope>NUCLEOTIDE SEQUENCE [LARGE SCALE GENOMIC DNA]</scope>
    <source>
        <strain evidence="3 4">7528</strain>
    </source>
</reference>
<keyword evidence="1" id="KW-0812">Transmembrane</keyword>
<dbReference type="GO" id="GO:0008800">
    <property type="term" value="F:beta-lactamase activity"/>
    <property type="evidence" value="ECO:0007669"/>
    <property type="project" value="InterPro"/>
</dbReference>
<evidence type="ECO:0000313" key="4">
    <source>
        <dbReference type="Proteomes" id="UP000216013"/>
    </source>
</evidence>